<reference evidence="2" key="1">
    <citation type="journal article" date="2017" name="Nature">
        <title>The sunflower genome provides insights into oil metabolism, flowering and Asterid evolution.</title>
        <authorList>
            <person name="Badouin H."/>
            <person name="Gouzy J."/>
            <person name="Grassa C.J."/>
            <person name="Murat F."/>
            <person name="Staton S.E."/>
            <person name="Cottret L."/>
            <person name="Lelandais-Briere C."/>
            <person name="Owens G.L."/>
            <person name="Carrere S."/>
            <person name="Mayjonade B."/>
            <person name="Legrand L."/>
            <person name="Gill N."/>
            <person name="Kane N.C."/>
            <person name="Bowers J.E."/>
            <person name="Hubner S."/>
            <person name="Bellec A."/>
            <person name="Berard A."/>
            <person name="Berges H."/>
            <person name="Blanchet N."/>
            <person name="Boniface M.C."/>
            <person name="Brunel D."/>
            <person name="Catrice O."/>
            <person name="Chaidir N."/>
            <person name="Claudel C."/>
            <person name="Donnadieu C."/>
            <person name="Faraut T."/>
            <person name="Fievet G."/>
            <person name="Helmstetter N."/>
            <person name="King M."/>
            <person name="Knapp S.J."/>
            <person name="Lai Z."/>
            <person name="Le Paslier M.C."/>
            <person name="Lippi Y."/>
            <person name="Lorenzon L."/>
            <person name="Mandel J.R."/>
            <person name="Marage G."/>
            <person name="Marchand G."/>
            <person name="Marquand E."/>
            <person name="Bret-Mestries E."/>
            <person name="Morien E."/>
            <person name="Nambeesan S."/>
            <person name="Nguyen T."/>
            <person name="Pegot-Espagnet P."/>
            <person name="Pouilly N."/>
            <person name="Raftis F."/>
            <person name="Sallet E."/>
            <person name="Schiex T."/>
            <person name="Thomas J."/>
            <person name="Vandecasteele C."/>
            <person name="Vares D."/>
            <person name="Vear F."/>
            <person name="Vautrin S."/>
            <person name="Crespi M."/>
            <person name="Mangin B."/>
            <person name="Burke J.M."/>
            <person name="Salse J."/>
            <person name="Munos S."/>
            <person name="Vincourt P."/>
            <person name="Rieseberg L.H."/>
            <person name="Langlade N.B."/>
        </authorList>
    </citation>
    <scope>NUCLEOTIDE SEQUENCE [LARGE SCALE GENOMIC DNA]</scope>
    <source>
        <strain evidence="2">cv. SF193</strain>
    </source>
</reference>
<proteinExistence type="predicted"/>
<dbReference type="InParanoid" id="A0A251SPF6"/>
<dbReference type="EMBL" id="CM007902">
    <property type="protein sequence ID" value="OTG00737.1"/>
    <property type="molecule type" value="Genomic_DNA"/>
</dbReference>
<organism evidence="1 2">
    <name type="scientific">Helianthus annuus</name>
    <name type="common">Common sunflower</name>
    <dbReference type="NCBI Taxonomy" id="4232"/>
    <lineage>
        <taxon>Eukaryota</taxon>
        <taxon>Viridiplantae</taxon>
        <taxon>Streptophyta</taxon>
        <taxon>Embryophyta</taxon>
        <taxon>Tracheophyta</taxon>
        <taxon>Spermatophyta</taxon>
        <taxon>Magnoliopsida</taxon>
        <taxon>eudicotyledons</taxon>
        <taxon>Gunneridae</taxon>
        <taxon>Pentapetalae</taxon>
        <taxon>asterids</taxon>
        <taxon>campanulids</taxon>
        <taxon>Asterales</taxon>
        <taxon>Asteraceae</taxon>
        <taxon>Asteroideae</taxon>
        <taxon>Heliantheae alliance</taxon>
        <taxon>Heliantheae</taxon>
        <taxon>Helianthus</taxon>
    </lineage>
</organism>
<sequence>MHVIRGQVQKDEDGASLPPLQEYIESALERHKMDLSLAEEVVAVDDGTDPVIGSFVPERDYFNELFEDHELNPEVPKSLPICDIRYSELILCLDRHLIYQMKLKLNLILMGHYERHCPPTARSAMFGTVIWPAAEYGRTM</sequence>
<evidence type="ECO:0000313" key="2">
    <source>
        <dbReference type="Proteomes" id="UP000215914"/>
    </source>
</evidence>
<dbReference type="Proteomes" id="UP000215914">
    <property type="component" value="Chromosome 13"/>
</dbReference>
<protein>
    <submittedName>
        <fullName evidence="1">Uncharacterized protein</fullName>
    </submittedName>
</protein>
<keyword evidence="2" id="KW-1185">Reference proteome</keyword>
<accession>A0A251SPF6</accession>
<name>A0A251SPF6_HELAN</name>
<gene>
    <name evidence="1" type="ORF">HannXRQ_Chr13g0394381</name>
</gene>
<dbReference type="AlphaFoldDB" id="A0A251SPF6"/>
<evidence type="ECO:0000313" key="1">
    <source>
        <dbReference type="EMBL" id="OTG00737.1"/>
    </source>
</evidence>